<evidence type="ECO:0000256" key="8">
    <source>
        <dbReference type="ARBA" id="ARBA00023163"/>
    </source>
</evidence>
<dbReference type="InterPro" id="IPR000967">
    <property type="entry name" value="Znf_NFX1"/>
</dbReference>
<evidence type="ECO:0000256" key="7">
    <source>
        <dbReference type="ARBA" id="ARBA00023015"/>
    </source>
</evidence>
<dbReference type="PROSITE" id="PS50089">
    <property type="entry name" value="ZF_RING_2"/>
    <property type="match status" value="1"/>
</dbReference>
<dbReference type="STRING" id="1382522.W6MUP0"/>
<dbReference type="GO" id="GO:0000977">
    <property type="term" value="F:RNA polymerase II transcription regulatory region sequence-specific DNA binding"/>
    <property type="evidence" value="ECO:0007669"/>
    <property type="project" value="TreeGrafter"/>
</dbReference>
<evidence type="ECO:0000259" key="13">
    <source>
        <dbReference type="PROSITE" id="PS50089"/>
    </source>
</evidence>
<dbReference type="SMART" id="SM00438">
    <property type="entry name" value="ZnF_NFX"/>
    <property type="match status" value="8"/>
</dbReference>
<dbReference type="PANTHER" id="PTHR12360">
    <property type="entry name" value="NUCLEAR TRANSCRIPTION FACTOR, X-BOX BINDING 1 NFX1"/>
    <property type="match status" value="1"/>
</dbReference>
<name>W6MUP0_9ASCO</name>
<keyword evidence="6" id="KW-0862">Zinc</keyword>
<keyword evidence="4" id="KW-0677">Repeat</keyword>
<protein>
    <recommendedName>
        <fullName evidence="17">R3H domain-containing protein</fullName>
    </recommendedName>
</protein>
<evidence type="ECO:0000313" key="16">
    <source>
        <dbReference type="Proteomes" id="UP000019384"/>
    </source>
</evidence>
<organism evidence="15 16">
    <name type="scientific">Kuraishia capsulata CBS 1993</name>
    <dbReference type="NCBI Taxonomy" id="1382522"/>
    <lineage>
        <taxon>Eukaryota</taxon>
        <taxon>Fungi</taxon>
        <taxon>Dikarya</taxon>
        <taxon>Ascomycota</taxon>
        <taxon>Saccharomycotina</taxon>
        <taxon>Pichiomycetes</taxon>
        <taxon>Pichiales</taxon>
        <taxon>Pichiaceae</taxon>
        <taxon>Kuraishia</taxon>
    </lineage>
</organism>
<dbReference type="GO" id="GO:0070651">
    <property type="term" value="P:nonfunctional rRNA decay"/>
    <property type="evidence" value="ECO:0007669"/>
    <property type="project" value="EnsemblFungi"/>
</dbReference>
<evidence type="ECO:0000313" key="15">
    <source>
        <dbReference type="EMBL" id="CDK29442.1"/>
    </source>
</evidence>
<dbReference type="SMART" id="SM00393">
    <property type="entry name" value="R3H"/>
    <property type="match status" value="1"/>
</dbReference>
<dbReference type="GO" id="GO:0005634">
    <property type="term" value="C:nucleus"/>
    <property type="evidence" value="ECO:0007669"/>
    <property type="project" value="UniProtKB-SubCell"/>
</dbReference>
<evidence type="ECO:0000259" key="12">
    <source>
        <dbReference type="PROSITE" id="PS50016"/>
    </source>
</evidence>
<dbReference type="GO" id="GO:0005737">
    <property type="term" value="C:cytoplasm"/>
    <property type="evidence" value="ECO:0007669"/>
    <property type="project" value="EnsemblFungi"/>
</dbReference>
<keyword evidence="3" id="KW-0479">Metal-binding</keyword>
<evidence type="ECO:0000256" key="2">
    <source>
        <dbReference type="ARBA" id="ARBA00007269"/>
    </source>
</evidence>
<feature type="domain" description="RING-type" evidence="13">
    <location>
        <begin position="55"/>
        <end position="105"/>
    </location>
</feature>
<feature type="domain" description="PHD-type" evidence="12">
    <location>
        <begin position="52"/>
        <end position="107"/>
    </location>
</feature>
<reference evidence="15" key="2">
    <citation type="submission" date="2014-02" db="EMBL/GenBank/DDBJ databases">
        <title>Complete DNA sequence of /Kuraishia capsulata/ illustrates novel genomic features among budding yeasts (/Saccharomycotina/).</title>
        <authorList>
            <person name="Morales L."/>
            <person name="Noel B."/>
            <person name="Porcel B."/>
            <person name="Marcet-Houben M."/>
            <person name="Hullo M-F."/>
            <person name="Sacerdot C."/>
            <person name="Tekaia F."/>
            <person name="Leh-Louis V."/>
            <person name="Despons L."/>
            <person name="Khanna V."/>
            <person name="Aury J-M."/>
            <person name="Barbe V."/>
            <person name="Couloux A."/>
            <person name="Labadie K."/>
            <person name="Pelletier E."/>
            <person name="Souciet J-L."/>
            <person name="Boekhout T."/>
            <person name="Gabaldon T."/>
            <person name="Wincker P."/>
            <person name="Dujon B."/>
        </authorList>
    </citation>
    <scope>NUCLEOTIDE SEQUENCE</scope>
    <source>
        <strain evidence="15">CBS 1993</strain>
    </source>
</reference>
<dbReference type="PANTHER" id="PTHR12360:SF12">
    <property type="entry name" value="TRANSCRIPTIONAL REPRESSOR NF-X1"/>
    <property type="match status" value="1"/>
</dbReference>
<dbReference type="InterPro" id="IPR001841">
    <property type="entry name" value="Znf_RING"/>
</dbReference>
<feature type="region of interest" description="Disordered" evidence="11">
    <location>
        <begin position="1"/>
        <end position="33"/>
    </location>
</feature>
<dbReference type="GO" id="GO:0000122">
    <property type="term" value="P:negative regulation of transcription by RNA polymerase II"/>
    <property type="evidence" value="ECO:0007669"/>
    <property type="project" value="TreeGrafter"/>
</dbReference>
<keyword evidence="8" id="KW-0804">Transcription</keyword>
<dbReference type="EMBL" id="HG793130">
    <property type="protein sequence ID" value="CDK29442.1"/>
    <property type="molecule type" value="Genomic_DNA"/>
</dbReference>
<dbReference type="CDD" id="cd06008">
    <property type="entry name" value="NF-X1-zinc-finger"/>
    <property type="match status" value="3"/>
</dbReference>
<dbReference type="Pfam" id="PF01424">
    <property type="entry name" value="R3H"/>
    <property type="match status" value="1"/>
</dbReference>
<proteinExistence type="inferred from homology"/>
<dbReference type="InterPro" id="IPR034078">
    <property type="entry name" value="NFX1_fam"/>
</dbReference>
<evidence type="ECO:0000256" key="3">
    <source>
        <dbReference type="ARBA" id="ARBA00022723"/>
    </source>
</evidence>
<keyword evidence="5 10" id="KW-0863">Zinc-finger</keyword>
<dbReference type="InterPro" id="IPR036867">
    <property type="entry name" value="R3H_dom_sf"/>
</dbReference>
<evidence type="ECO:0000259" key="14">
    <source>
        <dbReference type="PROSITE" id="PS51061"/>
    </source>
</evidence>
<dbReference type="RefSeq" id="XP_022461428.1">
    <property type="nucleotide sequence ID" value="XM_022600625.1"/>
</dbReference>
<keyword evidence="16" id="KW-1185">Reference proteome</keyword>
<dbReference type="GO" id="GO:0000981">
    <property type="term" value="F:DNA-binding transcription factor activity, RNA polymerase II-specific"/>
    <property type="evidence" value="ECO:0007669"/>
    <property type="project" value="TreeGrafter"/>
</dbReference>
<dbReference type="OrthoDB" id="6512771at2759"/>
<gene>
    <name evidence="15" type="ORF">KUCA_T00005430001</name>
</gene>
<comment type="similarity">
    <text evidence="2">Belongs to the NFX1 family.</text>
</comment>
<dbReference type="PROSITE" id="PS50016">
    <property type="entry name" value="ZF_PHD_2"/>
    <property type="match status" value="1"/>
</dbReference>
<evidence type="ECO:0000256" key="9">
    <source>
        <dbReference type="ARBA" id="ARBA00023242"/>
    </source>
</evidence>
<dbReference type="InterPro" id="IPR019787">
    <property type="entry name" value="Znf_PHD-finger"/>
</dbReference>
<dbReference type="Proteomes" id="UP000019384">
    <property type="component" value="Unassembled WGS sequence"/>
</dbReference>
<dbReference type="InterPro" id="IPR001374">
    <property type="entry name" value="R3H_dom"/>
</dbReference>
<dbReference type="GeneID" id="34522816"/>
<dbReference type="AlphaFoldDB" id="W6MUP0"/>
<dbReference type="GO" id="GO:0008270">
    <property type="term" value="F:zinc ion binding"/>
    <property type="evidence" value="ECO:0007669"/>
    <property type="project" value="UniProtKB-KW"/>
</dbReference>
<dbReference type="SUPFAM" id="SSF57850">
    <property type="entry name" value="RING/U-box"/>
    <property type="match status" value="1"/>
</dbReference>
<comment type="subcellular location">
    <subcellularLocation>
        <location evidence="1">Nucleus</location>
    </subcellularLocation>
</comment>
<feature type="domain" description="R3H" evidence="14">
    <location>
        <begin position="697"/>
        <end position="761"/>
    </location>
</feature>
<dbReference type="HOGENOM" id="CLU_005714_2_2_1"/>
<dbReference type="SUPFAM" id="SSF82708">
    <property type="entry name" value="R3H domain"/>
    <property type="match status" value="1"/>
</dbReference>
<accession>W6MUP0</accession>
<evidence type="ECO:0000256" key="6">
    <source>
        <dbReference type="ARBA" id="ARBA00022833"/>
    </source>
</evidence>
<evidence type="ECO:0000256" key="11">
    <source>
        <dbReference type="SAM" id="MobiDB-lite"/>
    </source>
</evidence>
<dbReference type="Pfam" id="PF01422">
    <property type="entry name" value="zf-NF-X1"/>
    <property type="match status" value="7"/>
</dbReference>
<evidence type="ECO:0000256" key="1">
    <source>
        <dbReference type="ARBA" id="ARBA00004123"/>
    </source>
</evidence>
<evidence type="ECO:0008006" key="17">
    <source>
        <dbReference type="Google" id="ProtNLM"/>
    </source>
</evidence>
<evidence type="ECO:0000256" key="5">
    <source>
        <dbReference type="ARBA" id="ARBA00022771"/>
    </source>
</evidence>
<dbReference type="Gene3D" id="3.30.1370.50">
    <property type="entry name" value="R3H-like domain"/>
    <property type="match status" value="1"/>
</dbReference>
<reference evidence="15" key="1">
    <citation type="submission" date="2013-12" db="EMBL/GenBank/DDBJ databases">
        <authorList>
            <person name="Genoscope - CEA"/>
        </authorList>
    </citation>
    <scope>NUCLEOTIDE SEQUENCE</scope>
    <source>
        <strain evidence="15">CBS 1993</strain>
    </source>
</reference>
<evidence type="ECO:0000256" key="10">
    <source>
        <dbReference type="PROSITE-ProRule" id="PRU00175"/>
    </source>
</evidence>
<sequence length="933" mass="103683">MSDDVEIRPDLIGPDNDSESDYATATSDSDLEDDSPELAFAERLLSEIREGTYTCLVCTGEIDGESQIWSCDACYRVYDLACIRDWAKRGSSTGADKSWRCPSCNGKHYTLPKEYRCWCGKISNPQSNVFHPHSCGQTCNKSLESCVHECSFECHPGPHMKRCTALGPSLHCNCGEKSRQVPCIVTSYDKGWQCGKVCGDLLPCGIHRCKKVCHSGACGSCPETVITKCYCGKHTREVTCSERSYKKSDIDGELWIGTFPCEDICKQTFDCGNHVCVQNCHPYTAKSHMCPLGPDAVTYCACGKKKLSDLLEHPRTSCLDPIPTCGEVCGKKLPCGHACIDFCHEGDCRSCMKTVDMKCSCEYSSFTVPCAFKVSGSTPKCTHKCQALLSCRRHRCGDVCCDFEQVALRRDRELQKGRRRVGGHSAAALEEIINNIEAKHICTKECGKLLSCGLHRCQMTCHMGPCKPCLESSSDDLVCHCGQTVVPAPVRCGTKLPVCPHQCTRPTACGHRPEYHNCHPDDQSCPKCTFLMVKKCGCDKKVELQNIMCYQENISCGRMCGKTLPCGAHKCTKLCHAEGQCLKKCPSPCGKPKDCGHICTDTCHAPYTCKAPILCNEKVTIFCKCKRISKQVLCSSPSKNTVLECDSECAKLERNRNLLQALNLKSSTVISPDSLDRLTMEKVPYSEFVLDIFRDQKKWAQGIEQVLRDLVSGNLMRETYSFKPMQRIQRQFVHEMAEAYKLDSESQDPEPKRNVFVRIKSDSHVPSMSLEEALVITEKLKERARDKLRVQPTTAESSSFYNAIAIQYVFFGMTRIAIEDAIGPTLAKYNSIKNPSVKWINDSTFVLYPDGQHQEPTAELEEGLSKLCAEMAPILQKASIAFSCALCKIDRTGTTLFDLKKPSEKTEASNDDTKIGGPPVVVPPIPADDFNWY</sequence>
<evidence type="ECO:0000256" key="4">
    <source>
        <dbReference type="ARBA" id="ARBA00022737"/>
    </source>
</evidence>
<keyword evidence="9" id="KW-0539">Nucleus</keyword>
<dbReference type="PROSITE" id="PS51061">
    <property type="entry name" value="R3H"/>
    <property type="match status" value="1"/>
</dbReference>
<keyword evidence="7" id="KW-0805">Transcription regulation</keyword>